<dbReference type="PANTHER" id="PTHR40903">
    <property type="entry name" value="GLYCINE-RICH CELL WALL STRUCTURAL PROTEIN 1-LIKE"/>
    <property type="match status" value="1"/>
</dbReference>
<feature type="region of interest" description="Disordered" evidence="1">
    <location>
        <begin position="205"/>
        <end position="388"/>
    </location>
</feature>
<dbReference type="Gene3D" id="3.40.50.410">
    <property type="entry name" value="von Willebrand factor, type A domain"/>
    <property type="match status" value="1"/>
</dbReference>
<sequence length="703" mass="74654">MRTIERSLPIMVRLLADRMGVESQFGSPRFAVSKKDDGTYVVHIPALPEDDADARDIAIGGVIHEDGHIQHTDFGHIAGSEALRSIHNSIEDIAIEYRQTKRYAGADRLLKSMFSAFQRNGRFVGVQDPSNFTEVLKTVLIHGMRSKYLGQSMFDQTAAEARMILATMIGEEAVLAIEDAVSPVLSAPETKDRVELAKKVLEILKDQSKDEPQDGQKQGDGQQSGNGEQSESGDQSGGSKGQDSGDSQGDGQQSGNGEQSESGDQSGGSKGQDSGDSQGDGQQSGNGEQSESGDQSGGSKGQDSGDSQGDGQQSGNGEQSESGDQSGGSKGQDSGDSQGDGQQSGDGEQSKQGNQSGGSKGQGARPGQQQSNTSECDTSGNAGDGTEAVANHLDPRAIKDFVNGNVDSGEWDVGSSIAQALGEKAVVASRDHVRLPNAVRAGLEHGNGASIIHRLKVQSNAIRNKAVALLEAEARSKIMSARTGNRLDTKRIWRLQTGDTRVFEKRVEGRKQNTAIQLLIDRSASMTRVCSHQWSKDASEFVPVSRIGMAADAALSVAIAMDAVPGVDTSVAAFPYQSGRNHDDVLLVSDFEENFRRIADRFPTIGAQGTTPLAEALLWSGYHLHQSQRDRKILMVMTDGEPDDREQASAMISLLAASDIEVIGVGMGCDVSGLFQTSESIQNIGDLPKAVFRVLQKQLAKAA</sequence>
<feature type="compositionally biased region" description="Low complexity" evidence="1">
    <location>
        <begin position="215"/>
        <end position="234"/>
    </location>
</feature>
<accession>A0ABZ2XLK5</accession>
<feature type="compositionally biased region" description="Polar residues" evidence="1">
    <location>
        <begin position="367"/>
        <end position="381"/>
    </location>
</feature>
<dbReference type="RefSeq" id="WP_341744818.1">
    <property type="nucleotide sequence ID" value="NZ_CP151407.1"/>
</dbReference>
<evidence type="ECO:0000259" key="2">
    <source>
        <dbReference type="PROSITE" id="PS50234"/>
    </source>
</evidence>
<keyword evidence="3" id="KW-0614">Plasmid</keyword>
<name>A0ABZ2XLK5_9RHOO</name>
<feature type="compositionally biased region" description="Low complexity" evidence="1">
    <location>
        <begin position="271"/>
        <end position="294"/>
    </location>
</feature>
<dbReference type="Proteomes" id="UP001479520">
    <property type="component" value="Plasmid unnamed1"/>
</dbReference>
<dbReference type="PROSITE" id="PS50234">
    <property type="entry name" value="VWFA"/>
    <property type="match status" value="1"/>
</dbReference>
<proteinExistence type="predicted"/>
<gene>
    <name evidence="3" type="ORF">AADV58_17265</name>
</gene>
<feature type="compositionally biased region" description="Low complexity" evidence="1">
    <location>
        <begin position="331"/>
        <end position="354"/>
    </location>
</feature>
<feature type="compositionally biased region" description="Low complexity" evidence="1">
    <location>
        <begin position="301"/>
        <end position="324"/>
    </location>
</feature>
<feature type="compositionally biased region" description="Basic and acidic residues" evidence="1">
    <location>
        <begin position="205"/>
        <end position="214"/>
    </location>
</feature>
<feature type="compositionally biased region" description="Low complexity" evidence="1">
    <location>
        <begin position="241"/>
        <end position="264"/>
    </location>
</feature>
<reference evidence="3 4" key="1">
    <citation type="submission" date="2024-04" db="EMBL/GenBank/DDBJ databases">
        <title>Dissimilatory iodate-reducing microorganisms contribute to the enrichment of iodine in groundwater.</title>
        <authorList>
            <person name="Jiang Z."/>
        </authorList>
    </citation>
    <scope>NUCLEOTIDE SEQUENCE [LARGE SCALE GENOMIC DNA]</scope>
    <source>
        <strain evidence="3 4">NCP973</strain>
        <plasmid evidence="3 4">unnamed1</plasmid>
    </source>
</reference>
<dbReference type="InterPro" id="IPR036465">
    <property type="entry name" value="vWFA_dom_sf"/>
</dbReference>
<keyword evidence="4" id="KW-1185">Reference proteome</keyword>
<organism evidence="3 4">
    <name type="scientific">Azonexus hydrophilus</name>
    <dbReference type="NCBI Taxonomy" id="418702"/>
    <lineage>
        <taxon>Bacteria</taxon>
        <taxon>Pseudomonadati</taxon>
        <taxon>Pseudomonadota</taxon>
        <taxon>Betaproteobacteria</taxon>
        <taxon>Rhodocyclales</taxon>
        <taxon>Azonexaceae</taxon>
        <taxon>Azonexus</taxon>
    </lineage>
</organism>
<evidence type="ECO:0000313" key="3">
    <source>
        <dbReference type="EMBL" id="WZJ23506.1"/>
    </source>
</evidence>
<evidence type="ECO:0000256" key="1">
    <source>
        <dbReference type="SAM" id="MobiDB-lite"/>
    </source>
</evidence>
<protein>
    <recommendedName>
        <fullName evidence="2">VWFA domain-containing protein</fullName>
    </recommendedName>
</protein>
<evidence type="ECO:0000313" key="4">
    <source>
        <dbReference type="Proteomes" id="UP001479520"/>
    </source>
</evidence>
<dbReference type="EMBL" id="CP151407">
    <property type="protein sequence ID" value="WZJ23506.1"/>
    <property type="molecule type" value="Genomic_DNA"/>
</dbReference>
<dbReference type="SUPFAM" id="SSF53300">
    <property type="entry name" value="vWA-like"/>
    <property type="match status" value="1"/>
</dbReference>
<dbReference type="InterPro" id="IPR002035">
    <property type="entry name" value="VWF_A"/>
</dbReference>
<geneLocation type="plasmid" evidence="3 4">
    <name>unnamed1</name>
</geneLocation>
<dbReference type="PANTHER" id="PTHR40903:SF1">
    <property type="entry name" value="HYPHALLY REGULATED CELL WALL PROTEIN 3"/>
    <property type="match status" value="1"/>
</dbReference>
<feature type="domain" description="VWFA" evidence="2">
    <location>
        <begin position="515"/>
        <end position="685"/>
    </location>
</feature>